<proteinExistence type="predicted"/>
<dbReference type="GeneID" id="24096539"/>
<dbReference type="InParanoid" id="J4G663"/>
<feature type="compositionally biased region" description="Low complexity" evidence="1">
    <location>
        <begin position="229"/>
        <end position="242"/>
    </location>
</feature>
<name>J4G663_9APHY</name>
<dbReference type="EMBL" id="HE797042">
    <property type="protein sequence ID" value="CCM01628.1"/>
    <property type="molecule type" value="Genomic_DNA"/>
</dbReference>
<evidence type="ECO:0000256" key="1">
    <source>
        <dbReference type="SAM" id="MobiDB-lite"/>
    </source>
</evidence>
<accession>J4G663</accession>
<feature type="compositionally biased region" description="Basic and acidic residues" evidence="1">
    <location>
        <begin position="273"/>
        <end position="286"/>
    </location>
</feature>
<feature type="compositionally biased region" description="Polar residues" evidence="1">
    <location>
        <begin position="172"/>
        <end position="181"/>
    </location>
</feature>
<gene>
    <name evidence="2" type="ORF">FIBRA_03689</name>
</gene>
<feature type="region of interest" description="Disordered" evidence="1">
    <location>
        <begin position="111"/>
        <end position="286"/>
    </location>
</feature>
<reference evidence="2 3" key="1">
    <citation type="journal article" date="2012" name="Appl. Environ. Microbiol.">
        <title>Short-read sequencing for genomic analysis of the brown rot fungus Fibroporia radiculosa.</title>
        <authorList>
            <person name="Tang J.D."/>
            <person name="Perkins A.D."/>
            <person name="Sonstegard T.S."/>
            <person name="Schroeder S.G."/>
            <person name="Burgess S.C."/>
            <person name="Diehl S.V."/>
        </authorList>
    </citation>
    <scope>NUCLEOTIDE SEQUENCE [LARGE SCALE GENOMIC DNA]</scope>
    <source>
        <strain evidence="2 3">TFFH 294</strain>
    </source>
</reference>
<dbReference type="Proteomes" id="UP000006352">
    <property type="component" value="Unassembled WGS sequence"/>
</dbReference>
<dbReference type="AlphaFoldDB" id="J4G663"/>
<evidence type="ECO:0000313" key="3">
    <source>
        <dbReference type="Proteomes" id="UP000006352"/>
    </source>
</evidence>
<keyword evidence="3" id="KW-1185">Reference proteome</keyword>
<sequence length="286" mass="31204">MNSLPSPPLQPLAHDLRPYHKSHPLDPAMDSLLASVWHSIQQSPPPSLRDILDAYRTKGDGDRDMLIAMLNAKSAEDQRIASLASLQRTMLEMYQPSLHPPAQPIPPLHLSAEGHHYSHHHHHHSSAGPAYPSVTHMPSPPHTSYYHSPHPQTRSGDDEPLGFHVSHHRTDSGVSSSSPISKETLLVSVESPSRKRRRSSLSPGPSRDRVRRSPLGVTTHDLPLPPSPYSSASSHSSSGGSPRSRESMAIGALLSTSQQGRNDARGRRSSNASDRHPSTSAREARS</sequence>
<feature type="compositionally biased region" description="Low complexity" evidence="1">
    <location>
        <begin position="142"/>
        <end position="151"/>
    </location>
</feature>
<dbReference type="RefSeq" id="XP_012180911.1">
    <property type="nucleotide sequence ID" value="XM_012325521.1"/>
</dbReference>
<dbReference type="HOGENOM" id="CLU_090743_0_0_1"/>
<organism evidence="2 3">
    <name type="scientific">Fibroporia radiculosa</name>
    <dbReference type="NCBI Taxonomy" id="599839"/>
    <lineage>
        <taxon>Eukaryota</taxon>
        <taxon>Fungi</taxon>
        <taxon>Dikarya</taxon>
        <taxon>Basidiomycota</taxon>
        <taxon>Agaricomycotina</taxon>
        <taxon>Agaricomycetes</taxon>
        <taxon>Polyporales</taxon>
        <taxon>Fibroporiaceae</taxon>
        <taxon>Fibroporia</taxon>
    </lineage>
</organism>
<evidence type="ECO:0000313" key="2">
    <source>
        <dbReference type="EMBL" id="CCM01628.1"/>
    </source>
</evidence>
<dbReference type="OrthoDB" id="2537258at2759"/>
<protein>
    <submittedName>
        <fullName evidence="2">Uncharacterized protein</fullName>
    </submittedName>
</protein>